<sequence length="233" mass="26326">MTIEVQPVLVADLRRCAEIEQQAFAESPLNNVLFPGARAEDGLGSRTDDLTKELREDPTVRMFKAVDTDLEGDQAIVGWSKWDVHESGMPAPKDRVSPPSANDEAYRMMFVGLDQMRERLMGGKPCVCKCSTTRQMAYSSCHLTLDEDLHILVVDPKHQRRGVGVQMMTWGMQEAVRLGVPVYLESSVSGHRLYQKVGFKDVEERRVDFSKFGMAAPHSNWAMIWELPNKRCP</sequence>
<dbReference type="PANTHER" id="PTHR42791:SF1">
    <property type="entry name" value="N-ACETYLTRANSFERASE DOMAIN-CONTAINING PROTEIN"/>
    <property type="match status" value="1"/>
</dbReference>
<dbReference type="InterPro" id="IPR052523">
    <property type="entry name" value="Trichothecene_AcTrans"/>
</dbReference>
<gene>
    <name evidence="2" type="ORF">CMUS01_10567</name>
</gene>
<dbReference type="PROSITE" id="PS51186">
    <property type="entry name" value="GNAT"/>
    <property type="match status" value="1"/>
</dbReference>
<keyword evidence="2" id="KW-0808">Transferase</keyword>
<feature type="domain" description="N-acetyltransferase" evidence="1">
    <location>
        <begin position="149"/>
        <end position="228"/>
    </location>
</feature>
<evidence type="ECO:0000313" key="2">
    <source>
        <dbReference type="EMBL" id="KAF6823741.1"/>
    </source>
</evidence>
<accession>A0A8H6N8W5</accession>
<dbReference type="PANTHER" id="PTHR42791">
    <property type="entry name" value="GNAT FAMILY ACETYLTRANSFERASE"/>
    <property type="match status" value="1"/>
</dbReference>
<dbReference type="AlphaFoldDB" id="A0A8H6N8W5"/>
<evidence type="ECO:0000259" key="1">
    <source>
        <dbReference type="PROSITE" id="PS51186"/>
    </source>
</evidence>
<keyword evidence="3" id="KW-1185">Reference proteome</keyword>
<organism evidence="2 3">
    <name type="scientific">Colletotrichum musicola</name>
    <dbReference type="NCBI Taxonomy" id="2175873"/>
    <lineage>
        <taxon>Eukaryota</taxon>
        <taxon>Fungi</taxon>
        <taxon>Dikarya</taxon>
        <taxon>Ascomycota</taxon>
        <taxon>Pezizomycotina</taxon>
        <taxon>Sordariomycetes</taxon>
        <taxon>Hypocreomycetidae</taxon>
        <taxon>Glomerellales</taxon>
        <taxon>Glomerellaceae</taxon>
        <taxon>Colletotrichum</taxon>
        <taxon>Colletotrichum orchidearum species complex</taxon>
    </lineage>
</organism>
<comment type="caution">
    <text evidence="2">The sequence shown here is derived from an EMBL/GenBank/DDBJ whole genome shotgun (WGS) entry which is preliminary data.</text>
</comment>
<reference evidence="2" key="1">
    <citation type="journal article" date="2020" name="Phytopathology">
        <title>Genome Sequence Resources of Colletotrichum truncatum, C. plurivorum, C. musicola, and C. sojae: Four Species Pathogenic to Soybean (Glycine max).</title>
        <authorList>
            <person name="Rogerio F."/>
            <person name="Boufleur T.R."/>
            <person name="Ciampi-Guillardi M."/>
            <person name="Sukno S.A."/>
            <person name="Thon M.R."/>
            <person name="Massola Junior N.S."/>
            <person name="Baroncelli R."/>
        </authorList>
    </citation>
    <scope>NUCLEOTIDE SEQUENCE</scope>
    <source>
        <strain evidence="2">LFN0074</strain>
    </source>
</reference>
<dbReference type="InterPro" id="IPR000182">
    <property type="entry name" value="GNAT_dom"/>
</dbReference>
<dbReference type="InterPro" id="IPR016181">
    <property type="entry name" value="Acyl_CoA_acyltransferase"/>
</dbReference>
<dbReference type="SUPFAM" id="SSF55729">
    <property type="entry name" value="Acyl-CoA N-acyltransferases (Nat)"/>
    <property type="match status" value="1"/>
</dbReference>
<name>A0A8H6N8W5_9PEZI</name>
<dbReference type="GO" id="GO:0016747">
    <property type="term" value="F:acyltransferase activity, transferring groups other than amino-acyl groups"/>
    <property type="evidence" value="ECO:0007669"/>
    <property type="project" value="InterPro"/>
</dbReference>
<dbReference type="Proteomes" id="UP000639643">
    <property type="component" value="Unassembled WGS sequence"/>
</dbReference>
<dbReference type="EMBL" id="WIGM01000492">
    <property type="protein sequence ID" value="KAF6823741.1"/>
    <property type="molecule type" value="Genomic_DNA"/>
</dbReference>
<proteinExistence type="predicted"/>
<evidence type="ECO:0000313" key="3">
    <source>
        <dbReference type="Proteomes" id="UP000639643"/>
    </source>
</evidence>
<dbReference type="OrthoDB" id="410198at2759"/>
<dbReference type="CDD" id="cd04301">
    <property type="entry name" value="NAT_SF"/>
    <property type="match status" value="1"/>
</dbReference>
<protein>
    <submittedName>
        <fullName evidence="2">Acetyltransferase</fullName>
    </submittedName>
</protein>
<dbReference type="Pfam" id="PF13508">
    <property type="entry name" value="Acetyltransf_7"/>
    <property type="match status" value="1"/>
</dbReference>
<dbReference type="Gene3D" id="3.40.630.30">
    <property type="match status" value="1"/>
</dbReference>